<organism evidence="1 2">
    <name type="scientific">Dysgonomonas termitidis</name>
    <dbReference type="NCBI Taxonomy" id="1516126"/>
    <lineage>
        <taxon>Bacteria</taxon>
        <taxon>Pseudomonadati</taxon>
        <taxon>Bacteroidota</taxon>
        <taxon>Bacteroidia</taxon>
        <taxon>Bacteroidales</taxon>
        <taxon>Dysgonomonadaceae</taxon>
        <taxon>Dysgonomonas</taxon>
    </lineage>
</organism>
<gene>
    <name evidence="1" type="ORF">ACFO6W_02905</name>
</gene>
<evidence type="ECO:0000313" key="1">
    <source>
        <dbReference type="EMBL" id="MFC4672636.1"/>
    </source>
</evidence>
<dbReference type="EMBL" id="JBHSGN010000018">
    <property type="protein sequence ID" value="MFC4672636.1"/>
    <property type="molecule type" value="Genomic_DNA"/>
</dbReference>
<evidence type="ECO:0000313" key="2">
    <source>
        <dbReference type="Proteomes" id="UP001596023"/>
    </source>
</evidence>
<dbReference type="Proteomes" id="UP001596023">
    <property type="component" value="Unassembled WGS sequence"/>
</dbReference>
<name>A0ABV9KSH9_9BACT</name>
<dbReference type="RefSeq" id="WP_379993825.1">
    <property type="nucleotide sequence ID" value="NZ_JBHSGN010000018.1"/>
</dbReference>
<comment type="caution">
    <text evidence="1">The sequence shown here is derived from an EMBL/GenBank/DDBJ whole genome shotgun (WGS) entry which is preliminary data.</text>
</comment>
<keyword evidence="2" id="KW-1185">Reference proteome</keyword>
<reference evidence="2" key="1">
    <citation type="journal article" date="2019" name="Int. J. Syst. Evol. Microbiol.">
        <title>The Global Catalogue of Microorganisms (GCM) 10K type strain sequencing project: providing services to taxonomists for standard genome sequencing and annotation.</title>
        <authorList>
            <consortium name="The Broad Institute Genomics Platform"/>
            <consortium name="The Broad Institute Genome Sequencing Center for Infectious Disease"/>
            <person name="Wu L."/>
            <person name="Ma J."/>
        </authorList>
    </citation>
    <scope>NUCLEOTIDE SEQUENCE [LARGE SCALE GENOMIC DNA]</scope>
    <source>
        <strain evidence="2">CCUG 66188</strain>
    </source>
</reference>
<sequence>MMEKRNKLWRIGQRDRLYAAKMKLEASYGGSFILDGEITCNPRWIELYKANWNPVYKSVRTACSCPVCRGERYNRCQYKWETGRIIEGNL</sequence>
<protein>
    <submittedName>
        <fullName evidence="1">Uncharacterized protein</fullName>
    </submittedName>
</protein>
<proteinExistence type="predicted"/>
<accession>A0ABV9KSH9</accession>